<evidence type="ECO:0000313" key="4">
    <source>
        <dbReference type="Proteomes" id="UP000035648"/>
    </source>
</evidence>
<keyword evidence="1" id="KW-0472">Membrane</keyword>
<dbReference type="PANTHER" id="PTHR43433">
    <property type="entry name" value="HYDROLASE, ALPHA/BETA FOLD FAMILY PROTEIN"/>
    <property type="match status" value="1"/>
</dbReference>
<evidence type="ECO:0000313" key="3">
    <source>
        <dbReference type="EMBL" id="AKM81903.1"/>
    </source>
</evidence>
<dbReference type="InterPro" id="IPR050471">
    <property type="entry name" value="AB_hydrolase"/>
</dbReference>
<gene>
    <name evidence="3" type="ORF">UT28_C0001G0084</name>
</gene>
<sequence length="334" mass="36765">MKHLLKKRKVYMWIGIVILIGIFSIIYFVFRSEMNNATAKQKAIPSKVFASKFGDIEYLLKGEGPTILISHGVTGGIDQGIGLSSAYIEQNYRFLYISRFGYLKSSMPRDASVKMQAEAYSELLDYLGIKKVFIVGNSAGGPSAMNFAVDYPEKCEGLILISSVVPISATTTKVSSPPDIVFKSDFIYWLTTKIAGKSLMKMFVPSAIITKMNKSEIETVKNNIFAASFPISRRSEGVIFDNKISTPSIEAKSFEFERIKLPTLIVHAVDDPAPPYEGAKKISGIIPDVGLFSIPDGGHLLLGHEEEVKNAISKFIIKIDGNSRGAFRTKGLVI</sequence>
<keyword evidence="3" id="KW-0378">Hydrolase</keyword>
<dbReference type="Proteomes" id="UP000035648">
    <property type="component" value="Chromosome"/>
</dbReference>
<feature type="domain" description="AB hydrolase-1" evidence="2">
    <location>
        <begin position="65"/>
        <end position="168"/>
    </location>
</feature>
<dbReference type="InterPro" id="IPR000073">
    <property type="entry name" value="AB_hydrolase_1"/>
</dbReference>
<keyword evidence="1" id="KW-0812">Transmembrane</keyword>
<dbReference type="KEGG" id="bbgw:UT28_C0001G0084"/>
<dbReference type="AlphaFoldDB" id="A0A0G4B3A6"/>
<organism evidence="3 4">
    <name type="scientific">Berkelbacteria bacterium GW2011_GWE1_39_12</name>
    <dbReference type="NCBI Taxonomy" id="1618337"/>
    <lineage>
        <taxon>Bacteria</taxon>
        <taxon>Candidatus Berkelbacteria</taxon>
    </lineage>
</organism>
<dbReference type="EMBL" id="CP011213">
    <property type="protein sequence ID" value="AKM81903.1"/>
    <property type="molecule type" value="Genomic_DNA"/>
</dbReference>
<dbReference type="PANTHER" id="PTHR43433:SF1">
    <property type="entry name" value="BLL5160 PROTEIN"/>
    <property type="match status" value="1"/>
</dbReference>
<dbReference type="PRINTS" id="PR00111">
    <property type="entry name" value="ABHYDROLASE"/>
</dbReference>
<dbReference type="Gene3D" id="3.40.50.1820">
    <property type="entry name" value="alpha/beta hydrolase"/>
    <property type="match status" value="1"/>
</dbReference>
<protein>
    <submittedName>
        <fullName evidence="3">Hydrolase</fullName>
    </submittedName>
</protein>
<feature type="transmembrane region" description="Helical" evidence="1">
    <location>
        <begin position="12"/>
        <end position="30"/>
    </location>
</feature>
<evidence type="ECO:0000259" key="2">
    <source>
        <dbReference type="Pfam" id="PF00561"/>
    </source>
</evidence>
<dbReference type="Pfam" id="PF00561">
    <property type="entry name" value="Abhydrolase_1"/>
    <property type="match status" value="1"/>
</dbReference>
<reference evidence="3 4" key="1">
    <citation type="journal article" date="2015" name="Nature">
        <title>rRNA introns, odd ribosomes, and small enigmatic genomes across a large radiation of phyla.</title>
        <authorList>
            <person name="Brown C.T."/>
            <person name="Hug L.A."/>
            <person name="Thomas B.C."/>
            <person name="Sharon I."/>
            <person name="Castelle C.J."/>
            <person name="Singh A."/>
            <person name="Wilkins M.J."/>
            <person name="Williams K.H."/>
            <person name="Banfield J.F."/>
        </authorList>
    </citation>
    <scope>NUCLEOTIDE SEQUENCE [LARGE SCALE GENOMIC DNA]</scope>
</reference>
<dbReference type="SUPFAM" id="SSF53474">
    <property type="entry name" value="alpha/beta-Hydrolases"/>
    <property type="match status" value="1"/>
</dbReference>
<dbReference type="GO" id="GO:0016787">
    <property type="term" value="F:hydrolase activity"/>
    <property type="evidence" value="ECO:0007669"/>
    <property type="project" value="UniProtKB-KW"/>
</dbReference>
<name>A0A0G4B3A6_9BACT</name>
<dbReference type="STRING" id="1618337.UT28_C0001G0084"/>
<dbReference type="InterPro" id="IPR029058">
    <property type="entry name" value="AB_hydrolase_fold"/>
</dbReference>
<accession>A0A0G4B3A6</accession>
<keyword evidence="1" id="KW-1133">Transmembrane helix</keyword>
<evidence type="ECO:0000256" key="1">
    <source>
        <dbReference type="SAM" id="Phobius"/>
    </source>
</evidence>
<proteinExistence type="predicted"/>